<feature type="domain" description="C2H2-type" evidence="1">
    <location>
        <begin position="67"/>
        <end position="86"/>
    </location>
</feature>
<dbReference type="InterPro" id="IPR013087">
    <property type="entry name" value="Znf_C2H2_type"/>
</dbReference>
<dbReference type="PROSITE" id="PS50157">
    <property type="entry name" value="ZINC_FINGER_C2H2_2"/>
    <property type="match status" value="1"/>
</dbReference>
<evidence type="ECO:0000313" key="3">
    <source>
        <dbReference type="Proteomes" id="UP001304671"/>
    </source>
</evidence>
<organism evidence="2 3">
    <name type="scientific">Arcicella aquatica</name>
    <dbReference type="NCBI Taxonomy" id="217141"/>
    <lineage>
        <taxon>Bacteria</taxon>
        <taxon>Pseudomonadati</taxon>
        <taxon>Bacteroidota</taxon>
        <taxon>Cytophagia</taxon>
        <taxon>Cytophagales</taxon>
        <taxon>Flectobacillaceae</taxon>
        <taxon>Arcicella</taxon>
    </lineage>
</organism>
<protein>
    <recommendedName>
        <fullName evidence="1">C2H2-type domain-containing protein</fullName>
    </recommendedName>
</protein>
<dbReference type="RefSeq" id="WP_323251142.1">
    <property type="nucleotide sequence ID" value="NZ_JAYFUL010000031.1"/>
</dbReference>
<dbReference type="EMBL" id="JAYFUL010000031">
    <property type="protein sequence ID" value="MEA5259483.1"/>
    <property type="molecule type" value="Genomic_DNA"/>
</dbReference>
<evidence type="ECO:0000313" key="2">
    <source>
        <dbReference type="EMBL" id="MEA5259483.1"/>
    </source>
</evidence>
<proteinExistence type="predicted"/>
<dbReference type="Proteomes" id="UP001304671">
    <property type="component" value="Unassembled WGS sequence"/>
</dbReference>
<comment type="caution">
    <text evidence="2">The sequence shown here is derived from an EMBL/GenBank/DDBJ whole genome shotgun (WGS) entry which is preliminary data.</text>
</comment>
<keyword evidence="3" id="KW-1185">Reference proteome</keyword>
<sequence length="95" mass="10750">MANNEDLKKMLYEGLAMEISQLSDFTKVSFQMERLSRTCRLKGINVFEFLKQELGNVSPEIITADSFECSGCGRKFKSQAALTGHRPNKCKIIVK</sequence>
<gene>
    <name evidence="2" type="ORF">VB264_16915</name>
</gene>
<name>A0ABU5QQY4_9BACT</name>
<accession>A0ABU5QQY4</accession>
<reference evidence="2 3" key="1">
    <citation type="submission" date="2023-12" db="EMBL/GenBank/DDBJ databases">
        <title>Novel species of the genus Arcicella isolated from rivers.</title>
        <authorList>
            <person name="Lu H."/>
        </authorList>
    </citation>
    <scope>NUCLEOTIDE SEQUENCE [LARGE SCALE GENOMIC DNA]</scope>
    <source>
        <strain evidence="2 3">LMG 21963</strain>
    </source>
</reference>
<evidence type="ECO:0000259" key="1">
    <source>
        <dbReference type="PROSITE" id="PS50157"/>
    </source>
</evidence>